<reference evidence="2 4" key="2">
    <citation type="submission" date="2020-08" db="EMBL/GenBank/DDBJ databases">
        <title>Genomic Encyclopedia of Type Strains, Phase IV (KMG-IV): sequencing the most valuable type-strain genomes for metagenomic binning, comparative biology and taxonomic classification.</title>
        <authorList>
            <person name="Goeker M."/>
        </authorList>
    </citation>
    <scope>NUCLEOTIDE SEQUENCE [LARGE SCALE GENOMIC DNA]</scope>
    <source>
        <strain evidence="2 4">DSM 103679</strain>
    </source>
</reference>
<dbReference type="Proteomes" id="UP000578697">
    <property type="component" value="Unassembled WGS sequence"/>
</dbReference>
<evidence type="ECO:0000259" key="1">
    <source>
        <dbReference type="SMART" id="SM00849"/>
    </source>
</evidence>
<dbReference type="EMBL" id="JACHFR010000001">
    <property type="protein sequence ID" value="MBB5218079.1"/>
    <property type="molecule type" value="Genomic_DNA"/>
</dbReference>
<organism evidence="2 4">
    <name type="scientific">Treponema rectale</name>
    <dbReference type="NCBI Taxonomy" id="744512"/>
    <lineage>
        <taxon>Bacteria</taxon>
        <taxon>Pseudomonadati</taxon>
        <taxon>Spirochaetota</taxon>
        <taxon>Spirochaetia</taxon>
        <taxon>Spirochaetales</taxon>
        <taxon>Treponemataceae</taxon>
        <taxon>Treponema</taxon>
    </lineage>
</organism>
<dbReference type="Gene3D" id="3.60.15.10">
    <property type="entry name" value="Ribonuclease Z/Hydroxyacylglutathione hydrolase-like"/>
    <property type="match status" value="1"/>
</dbReference>
<evidence type="ECO:0000313" key="3">
    <source>
        <dbReference type="EMBL" id="QOS40207.1"/>
    </source>
</evidence>
<evidence type="ECO:0000313" key="5">
    <source>
        <dbReference type="Proteomes" id="UP000593591"/>
    </source>
</evidence>
<dbReference type="GO" id="GO:0016787">
    <property type="term" value="F:hydrolase activity"/>
    <property type="evidence" value="ECO:0007669"/>
    <property type="project" value="UniProtKB-KW"/>
</dbReference>
<dbReference type="InterPro" id="IPR050855">
    <property type="entry name" value="NDM-1-like"/>
</dbReference>
<sequence>MSVTASNYVKLSACCGYFNTPNATGVVCTSTSVYIIDSGVTPQDGEDIVSAVTELFPGKKIAAVINTHSHNDHSGGNAAIVRLTGAQVWCSREADCILRLPELVGYLYSGGKPLLEIQEHGRVKSEPCKADKFLKETSITCEEVTFTFVPLEGHFFGHYGIIADDGEKKVYYLGDGFFGKDMLKKAWLPFIYDADAFRKSVQKIEYTDCDFYVAAHGGIYTRETVHAAAELNIIVTLEAELKILKLLKNTPMTHEQLLKKILDFAGMKPQLIQYLLIGTTIQSYLSCLHDRGLIKYKLENNQMLWFNENTSDSDFINSAINTSE</sequence>
<dbReference type="SUPFAM" id="SSF56281">
    <property type="entry name" value="Metallo-hydrolase/oxidoreductase"/>
    <property type="match status" value="1"/>
</dbReference>
<dbReference type="RefSeq" id="WP_184651513.1">
    <property type="nucleotide sequence ID" value="NZ_JACHFR010000001.1"/>
</dbReference>
<dbReference type="KEGG" id="trc:DYE49_06980"/>
<keyword evidence="2" id="KW-0378">Hydrolase</keyword>
<reference evidence="3 5" key="1">
    <citation type="submission" date="2018-08" db="EMBL/GenBank/DDBJ databases">
        <title>The first complete genome of Treponema rectale (CHPAT), a commensal spirochete of the bovine rectum.</title>
        <authorList>
            <person name="Staton G.J."/>
            <person name="Clegg S.R."/>
            <person name="Carter S.D."/>
            <person name="Radford A.D."/>
            <person name="Darby A."/>
            <person name="Hall N."/>
            <person name="Birtles R.J."/>
            <person name="Evans N.J."/>
        </authorList>
    </citation>
    <scope>NUCLEOTIDE SEQUENCE [LARGE SCALE GENOMIC DNA]</scope>
    <source>
        <strain evidence="3 5">CHPA</strain>
    </source>
</reference>
<accession>A0A840S6C0</accession>
<dbReference type="Proteomes" id="UP000593591">
    <property type="component" value="Chromosome"/>
</dbReference>
<evidence type="ECO:0000313" key="2">
    <source>
        <dbReference type="EMBL" id="MBB5218079.1"/>
    </source>
</evidence>
<dbReference type="AlphaFoldDB" id="A0A840S6C0"/>
<dbReference type="InterPro" id="IPR001279">
    <property type="entry name" value="Metallo-B-lactamas"/>
</dbReference>
<feature type="domain" description="Metallo-beta-lactamase" evidence="1">
    <location>
        <begin position="21"/>
        <end position="216"/>
    </location>
</feature>
<evidence type="ECO:0000313" key="4">
    <source>
        <dbReference type="Proteomes" id="UP000578697"/>
    </source>
</evidence>
<gene>
    <name evidence="3" type="ORF">DYE49_06980</name>
    <name evidence="2" type="ORF">HNP77_000423</name>
</gene>
<dbReference type="Pfam" id="PF00753">
    <property type="entry name" value="Lactamase_B"/>
    <property type="match status" value="1"/>
</dbReference>
<protein>
    <submittedName>
        <fullName evidence="2">Glyoxylase-like metal-dependent hydrolase (Beta-lactamase superfamily II)</fullName>
    </submittedName>
    <submittedName>
        <fullName evidence="3">MBL fold metallo-hydrolase</fullName>
    </submittedName>
</protein>
<dbReference type="SMART" id="SM00849">
    <property type="entry name" value="Lactamase_B"/>
    <property type="match status" value="1"/>
</dbReference>
<dbReference type="InterPro" id="IPR036866">
    <property type="entry name" value="RibonucZ/Hydroxyglut_hydro"/>
</dbReference>
<name>A0A840S6C0_9SPIR</name>
<dbReference type="PANTHER" id="PTHR42951:SF14">
    <property type="entry name" value="METALLO-BETA-LACTAMASE SUPERFAMILY PROTEIN"/>
    <property type="match status" value="1"/>
</dbReference>
<proteinExistence type="predicted"/>
<dbReference type="EMBL" id="CP031517">
    <property type="protein sequence ID" value="QOS40207.1"/>
    <property type="molecule type" value="Genomic_DNA"/>
</dbReference>
<dbReference type="CDD" id="cd07743">
    <property type="entry name" value="metallo-hydrolase-like_MBL-fold"/>
    <property type="match status" value="1"/>
</dbReference>
<keyword evidence="4" id="KW-1185">Reference proteome</keyword>
<dbReference type="PANTHER" id="PTHR42951">
    <property type="entry name" value="METALLO-BETA-LACTAMASE DOMAIN-CONTAINING"/>
    <property type="match status" value="1"/>
</dbReference>